<dbReference type="Proteomes" id="UP000645217">
    <property type="component" value="Unassembled WGS sequence"/>
</dbReference>
<protein>
    <submittedName>
        <fullName evidence="2">Uncharacterized protein</fullName>
    </submittedName>
</protein>
<dbReference type="EMBL" id="BMNT01000046">
    <property type="protein sequence ID" value="GGL13500.1"/>
    <property type="molecule type" value="Genomic_DNA"/>
</dbReference>
<gene>
    <name evidence="2" type="ORF">GCM10007964_64510</name>
</gene>
<dbReference type="AlphaFoldDB" id="A0A917RM71"/>
<reference evidence="2" key="1">
    <citation type="journal article" date="2014" name="Int. J. Syst. Evol. Microbiol.">
        <title>Complete genome sequence of Corynebacterium casei LMG S-19264T (=DSM 44701T), isolated from a smear-ripened cheese.</title>
        <authorList>
            <consortium name="US DOE Joint Genome Institute (JGI-PGF)"/>
            <person name="Walter F."/>
            <person name="Albersmeier A."/>
            <person name="Kalinowski J."/>
            <person name="Ruckert C."/>
        </authorList>
    </citation>
    <scope>NUCLEOTIDE SEQUENCE</scope>
    <source>
        <strain evidence="2">JCM 13064</strain>
    </source>
</reference>
<feature type="compositionally biased region" description="Basic and acidic residues" evidence="1">
    <location>
        <begin position="1"/>
        <end position="11"/>
    </location>
</feature>
<evidence type="ECO:0000313" key="2">
    <source>
        <dbReference type="EMBL" id="GGL13500.1"/>
    </source>
</evidence>
<evidence type="ECO:0000256" key="1">
    <source>
        <dbReference type="SAM" id="MobiDB-lite"/>
    </source>
</evidence>
<proteinExistence type="predicted"/>
<feature type="region of interest" description="Disordered" evidence="1">
    <location>
        <begin position="1"/>
        <end position="27"/>
    </location>
</feature>
<evidence type="ECO:0000313" key="3">
    <source>
        <dbReference type="Proteomes" id="UP000645217"/>
    </source>
</evidence>
<accession>A0A917RM71</accession>
<feature type="compositionally biased region" description="Gly residues" evidence="1">
    <location>
        <begin position="15"/>
        <end position="24"/>
    </location>
</feature>
<reference evidence="2" key="2">
    <citation type="submission" date="2020-09" db="EMBL/GenBank/DDBJ databases">
        <authorList>
            <person name="Sun Q."/>
            <person name="Ohkuma M."/>
        </authorList>
    </citation>
    <scope>NUCLEOTIDE SEQUENCE</scope>
    <source>
        <strain evidence="2">JCM 13064</strain>
    </source>
</reference>
<name>A0A917RM71_9ACTN</name>
<comment type="caution">
    <text evidence="2">The sequence shown here is derived from an EMBL/GenBank/DDBJ whole genome shotgun (WGS) entry which is preliminary data.</text>
</comment>
<organism evidence="2 3">
    <name type="scientific">Sphaerisporangium melleum</name>
    <dbReference type="NCBI Taxonomy" id="321316"/>
    <lineage>
        <taxon>Bacteria</taxon>
        <taxon>Bacillati</taxon>
        <taxon>Actinomycetota</taxon>
        <taxon>Actinomycetes</taxon>
        <taxon>Streptosporangiales</taxon>
        <taxon>Streptosporangiaceae</taxon>
        <taxon>Sphaerisporangium</taxon>
    </lineage>
</organism>
<sequence length="62" mass="6439">MTARLPDRPGEGEGGECGQVGTGEEGTRAASEIAFEPVYESVEIVDRDPFRRRGASTGAGVG</sequence>
<keyword evidence="3" id="KW-1185">Reference proteome</keyword>